<name>E3BHK2_9VIBR</name>
<comment type="caution">
    <text evidence="1">The sequence shown here is derived from an EMBL/GenBank/DDBJ whole genome shotgun (WGS) entry which is preliminary data.</text>
</comment>
<dbReference type="EMBL" id="AEIU01000059">
    <property type="protein sequence ID" value="EFP97291.1"/>
    <property type="molecule type" value="Genomic_DNA"/>
</dbReference>
<organism evidence="1 2">
    <name type="scientific">Vibrio caribbeanicus ATCC BAA-2122</name>
    <dbReference type="NCBI Taxonomy" id="796620"/>
    <lineage>
        <taxon>Bacteria</taxon>
        <taxon>Pseudomonadati</taxon>
        <taxon>Pseudomonadota</taxon>
        <taxon>Gammaproteobacteria</taxon>
        <taxon>Vibrionales</taxon>
        <taxon>Vibrionaceae</taxon>
        <taxon>Vibrio</taxon>
    </lineage>
</organism>
<keyword evidence="2" id="KW-1185">Reference proteome</keyword>
<evidence type="ECO:0008006" key="3">
    <source>
        <dbReference type="Google" id="ProtNLM"/>
    </source>
</evidence>
<dbReference type="SUPFAM" id="SSF56059">
    <property type="entry name" value="Glutathione synthetase ATP-binding domain-like"/>
    <property type="match status" value="1"/>
</dbReference>
<evidence type="ECO:0000313" key="2">
    <source>
        <dbReference type="Proteomes" id="UP000002943"/>
    </source>
</evidence>
<dbReference type="eggNOG" id="ENOG5033QZV">
    <property type="taxonomic scope" value="Bacteria"/>
</dbReference>
<dbReference type="OrthoDB" id="9809896at2"/>
<protein>
    <recommendedName>
        <fullName evidence="3">Glutathionylspermidine synthase pre-ATP-grasp-like domain-containing protein</fullName>
    </recommendedName>
</protein>
<gene>
    <name evidence="1" type="ORF">VIBC2010_17889</name>
</gene>
<proteinExistence type="predicted"/>
<accession>E3BHK2</accession>
<dbReference type="STRING" id="796620.VIBC2010_17889"/>
<dbReference type="RefSeq" id="WP_009600472.1">
    <property type="nucleotide sequence ID" value="NZ_AEIU01000059.1"/>
</dbReference>
<sequence>MEHLVPDYDKASSNSDKQDRFIFSLSNKMSLEWYGKNFSPFPLLITESVKAQIKKTHDILIKAIKSIVEDYLLDETIQSILPLTNQQKKLIALAGNKPYQIFSIRPDFLISENSDMKICEINARFTLNGFISSHHFYQQIMEDHNNTLNFEDELSAVIDNYLSGFDLTKPLFLLRDKEQGYDLNTLKDYLLNKNIPVIDIKPSDLALKENHLIGKDTACEQIIMELHQSELEEIEQDIIEHILLNVNYVNDIRTIMIAHDKRLLVCLSSKMIMSRYLSDTELWYLHQHIIPTYLIDDIKDEIIENKNQWVLKKCLSGKGEGMFIGLESEASDMAHIISELSGSYIAQPYLKQKKIAIFFNGKYQTCRAVGMILSLNEFYQGTGYFRTSPERIIALSKGGCAVATCFK</sequence>
<reference evidence="1 2" key="1">
    <citation type="journal article" date="2012" name="Int. J. Syst. Evol. Microbiol.">
        <title>Vibrio caribbeanicus sp. nov., isolated from the marine sponge Scleritoderma cyanea.</title>
        <authorList>
            <person name="Hoffmann M."/>
            <person name="Monday S.R."/>
            <person name="Allard M.W."/>
            <person name="Strain E.A."/>
            <person name="Whittaker P."/>
            <person name="Naum M."/>
            <person name="McCarthy P.J."/>
            <person name="Lopez J.V."/>
            <person name="Fischer M."/>
            <person name="Brown E.W."/>
        </authorList>
    </citation>
    <scope>NUCLEOTIDE SEQUENCE [LARGE SCALE GENOMIC DNA]</scope>
    <source>
        <strain evidence="1 2">ATCC BAA-2122</strain>
    </source>
</reference>
<dbReference type="Proteomes" id="UP000002943">
    <property type="component" value="Unassembled WGS sequence"/>
</dbReference>
<dbReference type="AlphaFoldDB" id="E3BHK2"/>
<evidence type="ECO:0000313" key="1">
    <source>
        <dbReference type="EMBL" id="EFP97291.1"/>
    </source>
</evidence>